<evidence type="ECO:0000313" key="4">
    <source>
        <dbReference type="EMBL" id="KAK3087281.1"/>
    </source>
</evidence>
<protein>
    <recommendedName>
        <fullName evidence="6">Mab-21-like HhH/H2TH-like domain-containing protein</fullName>
    </recommendedName>
</protein>
<feature type="domain" description="Mab-21-like HhH/H2TH-like" evidence="3">
    <location>
        <begin position="268"/>
        <end position="334"/>
    </location>
</feature>
<gene>
    <name evidence="4" type="ORF">FSP39_004027</name>
</gene>
<evidence type="ECO:0000256" key="1">
    <source>
        <dbReference type="ARBA" id="ARBA00008307"/>
    </source>
</evidence>
<dbReference type="InterPro" id="IPR024810">
    <property type="entry name" value="MAB21L/cGLR"/>
</dbReference>
<dbReference type="SMART" id="SM01265">
    <property type="entry name" value="Mab-21"/>
    <property type="match status" value="1"/>
</dbReference>
<dbReference type="PANTHER" id="PTHR10656">
    <property type="entry name" value="CELL FATE DETERMINING PROTEIN MAB21-RELATED"/>
    <property type="match status" value="1"/>
</dbReference>
<dbReference type="InterPro" id="IPR046903">
    <property type="entry name" value="Mab-21-like_nuc_Trfase"/>
</dbReference>
<evidence type="ECO:0000259" key="2">
    <source>
        <dbReference type="Pfam" id="PF03281"/>
    </source>
</evidence>
<organism evidence="4 5">
    <name type="scientific">Pinctada imbricata</name>
    <name type="common">Atlantic pearl-oyster</name>
    <name type="synonym">Pinctada martensii</name>
    <dbReference type="NCBI Taxonomy" id="66713"/>
    <lineage>
        <taxon>Eukaryota</taxon>
        <taxon>Metazoa</taxon>
        <taxon>Spiralia</taxon>
        <taxon>Lophotrochozoa</taxon>
        <taxon>Mollusca</taxon>
        <taxon>Bivalvia</taxon>
        <taxon>Autobranchia</taxon>
        <taxon>Pteriomorphia</taxon>
        <taxon>Pterioida</taxon>
        <taxon>Pterioidea</taxon>
        <taxon>Pteriidae</taxon>
        <taxon>Pinctada</taxon>
    </lineage>
</organism>
<sequence>MAASSVDDELSLISRGLYMIVSDIVGPECIVALRRQKWDIWDAFSNCDSYKKETKVLSGSMAEGFYFKSSDLDFMHIDRNAIVCTSDIRITTPMYNTPTILIMETENVSPGFAFIRCLRCEQNNELLKHSLVLRTTGMYISSRHIRESFMSTSISTCHGPCQTSTILGYEGDHAFTLRCPVWPKEAISFVNRSLRQGWPSLDTLTLICKDGCLMVPINSKQQQYSDMTDLQWRISFSLAEKTLVHSMNHCQFLCYGLSKLFLNEVLKKESPYEDLLCSYFMKTAVFWEISDNPSDWSPLNFLFKFWNVFRLLINWVSIGYCPNFFIPENNMFQGKIYGETQVTLLDTLRDIYMDGYWSLLRCPSLHDSISKLITQPEIAYTLSCDELEYVPLSMIEKRKLHSIFQFNLSINVTKTEEIIKILIKTLLMMKTDSAEIKCAVRLRINHVLQAYAQNLFLSPKPTYFNKSRNRMMYKDYKAAKTILCRTQTYFCMNYFILIQQMYMTGNYHRAIEMIHYTRHKLQSQLYMYGWTLDDDIIMTASQQGMSYDTVVKSLIVGDIDMYENTVIEELKLECLAYIQTVGGDLLSIQPLVFLNFILFLCYTRISENHRRYDILDELHTLLYHNDGHHIKITHKAISWEILGICQQLCGDRHGAYTSYIHALDDEYNYFKQATVARINSLGIY</sequence>
<dbReference type="EMBL" id="VSWD01000011">
    <property type="protein sequence ID" value="KAK3087281.1"/>
    <property type="molecule type" value="Genomic_DNA"/>
</dbReference>
<keyword evidence="5" id="KW-1185">Reference proteome</keyword>
<dbReference type="Gene3D" id="1.10.1410.40">
    <property type="match status" value="1"/>
</dbReference>
<proteinExistence type="inferred from homology"/>
<reference evidence="4" key="1">
    <citation type="submission" date="2019-08" db="EMBL/GenBank/DDBJ databases">
        <title>The improved chromosome-level genome for the pearl oyster Pinctada fucata martensii using PacBio sequencing and Hi-C.</title>
        <authorList>
            <person name="Zheng Z."/>
        </authorList>
    </citation>
    <scope>NUCLEOTIDE SEQUENCE</scope>
    <source>
        <strain evidence="4">ZZ-2019</strain>
        <tissue evidence="4">Adductor muscle</tissue>
    </source>
</reference>
<evidence type="ECO:0008006" key="6">
    <source>
        <dbReference type="Google" id="ProtNLM"/>
    </source>
</evidence>
<dbReference type="Pfam" id="PF20266">
    <property type="entry name" value="Mab-21_C"/>
    <property type="match status" value="1"/>
</dbReference>
<comment type="caution">
    <text evidence="4">The sequence shown here is derived from an EMBL/GenBank/DDBJ whole genome shotgun (WGS) entry which is preliminary data.</text>
</comment>
<accession>A0AA89BQA6</accession>
<dbReference type="InterPro" id="IPR046906">
    <property type="entry name" value="Mab-21_HhH/H2TH-like"/>
</dbReference>
<evidence type="ECO:0000313" key="5">
    <source>
        <dbReference type="Proteomes" id="UP001186944"/>
    </source>
</evidence>
<dbReference type="Proteomes" id="UP001186944">
    <property type="component" value="Unassembled WGS sequence"/>
</dbReference>
<comment type="similarity">
    <text evidence="1">Belongs to the mab-21 family.</text>
</comment>
<dbReference type="AlphaFoldDB" id="A0AA89BQA6"/>
<dbReference type="Pfam" id="PF03281">
    <property type="entry name" value="Mab-21"/>
    <property type="match status" value="1"/>
</dbReference>
<dbReference type="PANTHER" id="PTHR10656:SF69">
    <property type="entry name" value="MAB-21-LIKE HHH_H2TH-LIKE DOMAIN-CONTAINING PROTEIN"/>
    <property type="match status" value="1"/>
</dbReference>
<evidence type="ECO:0000259" key="3">
    <source>
        <dbReference type="Pfam" id="PF20266"/>
    </source>
</evidence>
<feature type="domain" description="Mab-21-like nucleotidyltransferase" evidence="2">
    <location>
        <begin position="138"/>
        <end position="245"/>
    </location>
</feature>
<name>A0AA89BQA6_PINIB</name>